<keyword evidence="2" id="KW-1185">Reference proteome</keyword>
<sequence length="49" mass="5286">MVAGRSSSSRERGDEVGAQGCDQSHRLCSVSSDLRGTERVFGLVCSRKK</sequence>
<comment type="caution">
    <text evidence="1">The sequence shown here is derived from an EMBL/GenBank/DDBJ whole genome shotgun (WGS) entry which is preliminary data.</text>
</comment>
<dbReference type="Gramene" id="mRNA:HanXRQr2_Chr17g0785551">
    <property type="protein sequence ID" value="CDS:HanXRQr2_Chr17g0785551.1"/>
    <property type="gene ID" value="HanXRQr2_Chr17g0785551"/>
</dbReference>
<reference evidence="1" key="1">
    <citation type="journal article" date="2017" name="Nature">
        <title>The sunflower genome provides insights into oil metabolism, flowering and Asterid evolution.</title>
        <authorList>
            <person name="Badouin H."/>
            <person name="Gouzy J."/>
            <person name="Grassa C.J."/>
            <person name="Murat F."/>
            <person name="Staton S.E."/>
            <person name="Cottret L."/>
            <person name="Lelandais-Briere C."/>
            <person name="Owens G.L."/>
            <person name="Carrere S."/>
            <person name="Mayjonade B."/>
            <person name="Legrand L."/>
            <person name="Gill N."/>
            <person name="Kane N.C."/>
            <person name="Bowers J.E."/>
            <person name="Hubner S."/>
            <person name="Bellec A."/>
            <person name="Berard A."/>
            <person name="Berges H."/>
            <person name="Blanchet N."/>
            <person name="Boniface M.C."/>
            <person name="Brunel D."/>
            <person name="Catrice O."/>
            <person name="Chaidir N."/>
            <person name="Claudel C."/>
            <person name="Donnadieu C."/>
            <person name="Faraut T."/>
            <person name="Fievet G."/>
            <person name="Helmstetter N."/>
            <person name="King M."/>
            <person name="Knapp S.J."/>
            <person name="Lai Z."/>
            <person name="Le Paslier M.C."/>
            <person name="Lippi Y."/>
            <person name="Lorenzon L."/>
            <person name="Mandel J.R."/>
            <person name="Marage G."/>
            <person name="Marchand G."/>
            <person name="Marquand E."/>
            <person name="Bret-Mestries E."/>
            <person name="Morien E."/>
            <person name="Nambeesan S."/>
            <person name="Nguyen T."/>
            <person name="Pegot-Espagnet P."/>
            <person name="Pouilly N."/>
            <person name="Raftis F."/>
            <person name="Sallet E."/>
            <person name="Schiex T."/>
            <person name="Thomas J."/>
            <person name="Vandecasteele C."/>
            <person name="Vares D."/>
            <person name="Vear F."/>
            <person name="Vautrin S."/>
            <person name="Crespi M."/>
            <person name="Mangin B."/>
            <person name="Burke J.M."/>
            <person name="Salse J."/>
            <person name="Munos S."/>
            <person name="Vincourt P."/>
            <person name="Rieseberg L.H."/>
            <person name="Langlade N.B."/>
        </authorList>
    </citation>
    <scope>NUCLEOTIDE SEQUENCE</scope>
    <source>
        <tissue evidence="1">Leaves</tissue>
    </source>
</reference>
<protein>
    <submittedName>
        <fullName evidence="1">Uncharacterized protein</fullName>
    </submittedName>
</protein>
<accession>A0A9K3DGM3</accession>
<proteinExistence type="predicted"/>
<name>A0A9K3DGM3_HELAN</name>
<dbReference type="Proteomes" id="UP000215914">
    <property type="component" value="Unassembled WGS sequence"/>
</dbReference>
<organism evidence="1 2">
    <name type="scientific">Helianthus annuus</name>
    <name type="common">Common sunflower</name>
    <dbReference type="NCBI Taxonomy" id="4232"/>
    <lineage>
        <taxon>Eukaryota</taxon>
        <taxon>Viridiplantae</taxon>
        <taxon>Streptophyta</taxon>
        <taxon>Embryophyta</taxon>
        <taxon>Tracheophyta</taxon>
        <taxon>Spermatophyta</taxon>
        <taxon>Magnoliopsida</taxon>
        <taxon>eudicotyledons</taxon>
        <taxon>Gunneridae</taxon>
        <taxon>Pentapetalae</taxon>
        <taxon>asterids</taxon>
        <taxon>campanulids</taxon>
        <taxon>Asterales</taxon>
        <taxon>Asteraceae</taxon>
        <taxon>Asteroideae</taxon>
        <taxon>Heliantheae alliance</taxon>
        <taxon>Heliantheae</taxon>
        <taxon>Helianthus</taxon>
    </lineage>
</organism>
<dbReference type="EMBL" id="MNCJ02000332">
    <property type="protein sequence ID" value="KAF5753923.1"/>
    <property type="molecule type" value="Genomic_DNA"/>
</dbReference>
<evidence type="ECO:0000313" key="1">
    <source>
        <dbReference type="EMBL" id="KAF5753923.1"/>
    </source>
</evidence>
<evidence type="ECO:0000313" key="2">
    <source>
        <dbReference type="Proteomes" id="UP000215914"/>
    </source>
</evidence>
<gene>
    <name evidence="1" type="ORF">HanXRQr2_Chr17g0785551</name>
</gene>
<reference evidence="1" key="2">
    <citation type="submission" date="2020-06" db="EMBL/GenBank/DDBJ databases">
        <title>Helianthus annuus Genome sequencing and assembly Release 2.</title>
        <authorList>
            <person name="Gouzy J."/>
            <person name="Langlade N."/>
            <person name="Munos S."/>
        </authorList>
    </citation>
    <scope>NUCLEOTIDE SEQUENCE</scope>
    <source>
        <tissue evidence="1">Leaves</tissue>
    </source>
</reference>
<dbReference type="AlphaFoldDB" id="A0A9K3DGM3"/>